<proteinExistence type="predicted"/>
<evidence type="ECO:0000313" key="1">
    <source>
        <dbReference type="EMBL" id="SVC04834.1"/>
    </source>
</evidence>
<protein>
    <submittedName>
        <fullName evidence="1">Uncharacterized protein</fullName>
    </submittedName>
</protein>
<dbReference type="AlphaFoldDB" id="A0A382IYB7"/>
<organism evidence="1">
    <name type="scientific">marine metagenome</name>
    <dbReference type="NCBI Taxonomy" id="408172"/>
    <lineage>
        <taxon>unclassified sequences</taxon>
        <taxon>metagenomes</taxon>
        <taxon>ecological metagenomes</taxon>
    </lineage>
</organism>
<reference evidence="1" key="1">
    <citation type="submission" date="2018-05" db="EMBL/GenBank/DDBJ databases">
        <authorList>
            <person name="Lanie J.A."/>
            <person name="Ng W.-L."/>
            <person name="Kazmierczak K.M."/>
            <person name="Andrzejewski T.M."/>
            <person name="Davidsen T.M."/>
            <person name="Wayne K.J."/>
            <person name="Tettelin H."/>
            <person name="Glass J.I."/>
            <person name="Rusch D."/>
            <person name="Podicherti R."/>
            <person name="Tsui H.-C.T."/>
            <person name="Winkler M.E."/>
        </authorList>
    </citation>
    <scope>NUCLEOTIDE SEQUENCE</scope>
</reference>
<gene>
    <name evidence="1" type="ORF">METZ01_LOCUS257688</name>
</gene>
<accession>A0A382IYB7</accession>
<feature type="non-terminal residue" evidence="1">
    <location>
        <position position="69"/>
    </location>
</feature>
<sequence length="69" mass="7306">MPVSVVLLSPGAANTSQLKHLTEALARMKGCSTGDPEISFRHVDADLEVDQLVEHCQGAIALLVHARSA</sequence>
<name>A0A382IYB7_9ZZZZ</name>
<dbReference type="EMBL" id="UINC01070576">
    <property type="protein sequence ID" value="SVC04834.1"/>
    <property type="molecule type" value="Genomic_DNA"/>
</dbReference>